<dbReference type="PANTHER" id="PTHR46343">
    <property type="entry name" value="HYR DOMAIN-CONTAINING PROTEIN"/>
    <property type="match status" value="1"/>
</dbReference>
<dbReference type="PANTHER" id="PTHR46343:SF2">
    <property type="entry name" value="SUSHI_VON WILLEBRAND FACTOR TYPE A_EGF_PENTRAXIN DOMAIN-CONTAINING 1"/>
    <property type="match status" value="1"/>
</dbReference>
<dbReference type="PROSITE" id="PS50825">
    <property type="entry name" value="HYR"/>
    <property type="match status" value="1"/>
</dbReference>
<dbReference type="AlphaFoldDB" id="A0A9D4L6T1"/>
<sequence length="133" mass="14440">MGFLCAILNKTTKLCSVFNDIAQNDLKIQSESVLLINADDEPPVITCSSHVFYADSGTSTAKVHWPEPVVKDNVDLDITAEKLSIINQGDSLEEGTYLIPYRATDSAGNSHTMLSECNVTIQVQGTIVCSTIF</sequence>
<organism evidence="3 4">
    <name type="scientific">Dreissena polymorpha</name>
    <name type="common">Zebra mussel</name>
    <name type="synonym">Mytilus polymorpha</name>
    <dbReference type="NCBI Taxonomy" id="45954"/>
    <lineage>
        <taxon>Eukaryota</taxon>
        <taxon>Metazoa</taxon>
        <taxon>Spiralia</taxon>
        <taxon>Lophotrochozoa</taxon>
        <taxon>Mollusca</taxon>
        <taxon>Bivalvia</taxon>
        <taxon>Autobranchia</taxon>
        <taxon>Heteroconchia</taxon>
        <taxon>Euheterodonta</taxon>
        <taxon>Imparidentia</taxon>
        <taxon>Neoheterodontei</taxon>
        <taxon>Myida</taxon>
        <taxon>Dreissenoidea</taxon>
        <taxon>Dreissenidae</taxon>
        <taxon>Dreissena</taxon>
    </lineage>
</organism>
<evidence type="ECO:0000256" key="1">
    <source>
        <dbReference type="ARBA" id="ARBA00022737"/>
    </source>
</evidence>
<dbReference type="InterPro" id="IPR013783">
    <property type="entry name" value="Ig-like_fold"/>
</dbReference>
<dbReference type="Gene3D" id="2.60.40.10">
    <property type="entry name" value="Immunoglobulins"/>
    <property type="match status" value="1"/>
</dbReference>
<dbReference type="InterPro" id="IPR043555">
    <property type="entry name" value="SRPX-like"/>
</dbReference>
<dbReference type="EMBL" id="JAIWYP010000003">
    <property type="protein sequence ID" value="KAH3852621.1"/>
    <property type="molecule type" value="Genomic_DNA"/>
</dbReference>
<evidence type="ECO:0000313" key="3">
    <source>
        <dbReference type="EMBL" id="KAH3852621.1"/>
    </source>
</evidence>
<evidence type="ECO:0000313" key="4">
    <source>
        <dbReference type="Proteomes" id="UP000828390"/>
    </source>
</evidence>
<comment type="caution">
    <text evidence="3">The sequence shown here is derived from an EMBL/GenBank/DDBJ whole genome shotgun (WGS) entry which is preliminary data.</text>
</comment>
<feature type="domain" description="HYR" evidence="2">
    <location>
        <begin position="38"/>
        <end position="125"/>
    </location>
</feature>
<dbReference type="Pfam" id="PF02494">
    <property type="entry name" value="HYR"/>
    <property type="match status" value="1"/>
</dbReference>
<keyword evidence="4" id="KW-1185">Reference proteome</keyword>
<keyword evidence="1" id="KW-0677">Repeat</keyword>
<evidence type="ECO:0000259" key="2">
    <source>
        <dbReference type="PROSITE" id="PS50825"/>
    </source>
</evidence>
<dbReference type="InterPro" id="IPR003410">
    <property type="entry name" value="HYR_dom"/>
</dbReference>
<gene>
    <name evidence="3" type="ORF">DPMN_095134</name>
</gene>
<dbReference type="Proteomes" id="UP000828390">
    <property type="component" value="Unassembled WGS sequence"/>
</dbReference>
<reference evidence="3" key="1">
    <citation type="journal article" date="2019" name="bioRxiv">
        <title>The Genome of the Zebra Mussel, Dreissena polymorpha: A Resource for Invasive Species Research.</title>
        <authorList>
            <person name="McCartney M.A."/>
            <person name="Auch B."/>
            <person name="Kono T."/>
            <person name="Mallez S."/>
            <person name="Zhang Y."/>
            <person name="Obille A."/>
            <person name="Becker A."/>
            <person name="Abrahante J.E."/>
            <person name="Garbe J."/>
            <person name="Badalamenti J.P."/>
            <person name="Herman A."/>
            <person name="Mangelson H."/>
            <person name="Liachko I."/>
            <person name="Sullivan S."/>
            <person name="Sone E.D."/>
            <person name="Koren S."/>
            <person name="Silverstein K.A.T."/>
            <person name="Beckman K.B."/>
            <person name="Gohl D.M."/>
        </authorList>
    </citation>
    <scope>NUCLEOTIDE SEQUENCE</scope>
    <source>
        <strain evidence="3">Duluth1</strain>
        <tissue evidence="3">Whole animal</tissue>
    </source>
</reference>
<protein>
    <recommendedName>
        <fullName evidence="2">HYR domain-containing protein</fullName>
    </recommendedName>
</protein>
<accession>A0A9D4L6T1</accession>
<name>A0A9D4L6T1_DREPO</name>
<reference evidence="3" key="2">
    <citation type="submission" date="2020-11" db="EMBL/GenBank/DDBJ databases">
        <authorList>
            <person name="McCartney M.A."/>
            <person name="Auch B."/>
            <person name="Kono T."/>
            <person name="Mallez S."/>
            <person name="Becker A."/>
            <person name="Gohl D.M."/>
            <person name="Silverstein K.A.T."/>
            <person name="Koren S."/>
            <person name="Bechman K.B."/>
            <person name="Herman A."/>
            <person name="Abrahante J.E."/>
            <person name="Garbe J."/>
        </authorList>
    </citation>
    <scope>NUCLEOTIDE SEQUENCE</scope>
    <source>
        <strain evidence="3">Duluth1</strain>
        <tissue evidence="3">Whole animal</tissue>
    </source>
</reference>
<proteinExistence type="predicted"/>